<gene>
    <name evidence="1" type="ORF">MKW98_027664</name>
</gene>
<protein>
    <submittedName>
        <fullName evidence="1">Uncharacterized protein</fullName>
    </submittedName>
</protein>
<sequence>MHAKLRNKDAIKQPCSEGSHHCDFFKEGWKRLTGRMDLFLEYKLICCYCLWLWKLNLAFNMLISRFLLNLRALENQSLEEDKDVSLVLHQRQG</sequence>
<comment type="caution">
    <text evidence="1">The sequence shown here is derived from an EMBL/GenBank/DDBJ whole genome shotgun (WGS) entry which is preliminary data.</text>
</comment>
<keyword evidence="2" id="KW-1185">Reference proteome</keyword>
<reference evidence="1" key="1">
    <citation type="submission" date="2022-04" db="EMBL/GenBank/DDBJ databases">
        <title>A functionally conserved STORR gene fusion in Papaver species that diverged 16.8 million years ago.</title>
        <authorList>
            <person name="Catania T."/>
        </authorList>
    </citation>
    <scope>NUCLEOTIDE SEQUENCE</scope>
    <source>
        <strain evidence="1">S-188037</strain>
    </source>
</reference>
<accession>A0AAD4SU05</accession>
<name>A0AAD4SU05_9MAGN</name>
<organism evidence="1 2">
    <name type="scientific">Papaver atlanticum</name>
    <dbReference type="NCBI Taxonomy" id="357466"/>
    <lineage>
        <taxon>Eukaryota</taxon>
        <taxon>Viridiplantae</taxon>
        <taxon>Streptophyta</taxon>
        <taxon>Embryophyta</taxon>
        <taxon>Tracheophyta</taxon>
        <taxon>Spermatophyta</taxon>
        <taxon>Magnoliopsida</taxon>
        <taxon>Ranunculales</taxon>
        <taxon>Papaveraceae</taxon>
        <taxon>Papaveroideae</taxon>
        <taxon>Papaver</taxon>
    </lineage>
</organism>
<dbReference type="AlphaFoldDB" id="A0AAD4SU05"/>
<evidence type="ECO:0000313" key="1">
    <source>
        <dbReference type="EMBL" id="KAI3920954.1"/>
    </source>
</evidence>
<dbReference type="EMBL" id="JAJJMB010008779">
    <property type="protein sequence ID" value="KAI3920954.1"/>
    <property type="molecule type" value="Genomic_DNA"/>
</dbReference>
<evidence type="ECO:0000313" key="2">
    <source>
        <dbReference type="Proteomes" id="UP001202328"/>
    </source>
</evidence>
<dbReference type="Proteomes" id="UP001202328">
    <property type="component" value="Unassembled WGS sequence"/>
</dbReference>
<proteinExistence type="predicted"/>